<dbReference type="InterPro" id="IPR032472">
    <property type="entry name" value="ArgoL2"/>
</dbReference>
<evidence type="ECO:0008006" key="6">
    <source>
        <dbReference type="Google" id="ProtNLM"/>
    </source>
</evidence>
<feature type="compositionally biased region" description="Polar residues" evidence="1">
    <location>
        <begin position="50"/>
        <end position="62"/>
    </location>
</feature>
<dbReference type="Gene3D" id="3.40.50.2300">
    <property type="match status" value="1"/>
</dbReference>
<evidence type="ECO:0000259" key="2">
    <source>
        <dbReference type="PROSITE" id="PS50821"/>
    </source>
</evidence>
<evidence type="ECO:0000313" key="4">
    <source>
        <dbReference type="EMBL" id="CCL98880.1"/>
    </source>
</evidence>
<dbReference type="Proteomes" id="UP000006352">
    <property type="component" value="Unassembled WGS sequence"/>
</dbReference>
<dbReference type="PROSITE" id="PS50822">
    <property type="entry name" value="PIWI"/>
    <property type="match status" value="1"/>
</dbReference>
<feature type="compositionally biased region" description="Gly residues" evidence="1">
    <location>
        <begin position="78"/>
        <end position="89"/>
    </location>
</feature>
<gene>
    <name evidence="4" type="ORF">FIBRA_00887</name>
</gene>
<dbReference type="Pfam" id="PF16488">
    <property type="entry name" value="ArgoL2"/>
    <property type="match status" value="1"/>
</dbReference>
<proteinExistence type="predicted"/>
<accession>J4GIV9</accession>
<dbReference type="STRING" id="599839.J4GIV9"/>
<dbReference type="PROSITE" id="PS50821">
    <property type="entry name" value="PAZ"/>
    <property type="match status" value="1"/>
</dbReference>
<sequence length="1048" mass="115411">MSTCDSNRGRSTNRGPNAGREGSSRGGSTPSSARSISGEGGGWLIHSEGSHQGQQQTPTPDRTTGAGFASSSFSVSGFNGGSIGRGSGMRGKSAGSRTHQKFFEPSTPSSSIPSVVPPGFARRGNRGRGHTDGGPHARGRRGSQFGPPPAEIFSASTPATVDLTVDTSEDLVLSFQKLQIRDIMPLRPGFGETGKPQVLRANFFAIKVTKSAYYDYRISFDPELREKGQCLLDRKAHVFRLLEANEKFIGIRAHVAHDRSGRLVSAIKLDQPLQFQLQDNGKTVLVHVEFTNELNMNTLTEYMDGDLKEGSSEIKHMISALDLVMRQHAVKAGCAVGSSRYFFPHSPRLIPENLALGVDAWKGFFMSVRPMYKQLVVNVNGCMSAFYYPGNMANALQCFEQRTSGGMSKEFVGHLKVSMDYLGYTRKKKVFRIGNNSASRTRINCSEFGKSMTVQEYFSQKYGIELTFPDNVPVIDIGKEDEPQFVPAELCWIFPGHPYGKLDSQGTKKMIKLACKPPATNAINICDNGFPALGFNPPAGHLGAFGITVDSNMITIPSRVLPPPQVIYSQGSLSVQGGSWNLMSHTFQDPARVMSWAVLLVMDGGGDEFGGADDPELNPFLNQFARSCKAVGMDFPAQPSVIMKTPTLSSNNDRSRKNAIDQIQETFESHLCLGNGDEKPSFVLVLLSKPDSVIYSGIKRLCDMVLGIHTVCMLLSTARRASRPEQYCANVALKVNTKLGGVTHVVPMKWLTDMKTMLVGIDVTHPGPASVRGSPSIAAVVASVDDQFFHYPASLSLQKPDRNKESKEMVTDLSLMLIERLELYRRKNSCLPERLLVYRDGVSEGQYELVISEELPQFEHAFSKVLSSGRYRPKLTIVVCGKRHHARFYPTNSEDATKNGNTLPGTIVDKGITDIYHHDYYLQAHAGLQGQVRPTHYFVVYDDYHYDADTLQQGTHQASYLYARATKAVSLVPAAYYADLACYRARDYLSVLMNSGDASGKGKEKLKEKAKRGNVNAFEEEKTRVFNKAKELWGDGVHADLRDSMFYI</sequence>
<dbReference type="Gene3D" id="2.170.260.10">
    <property type="entry name" value="paz domain"/>
    <property type="match status" value="1"/>
</dbReference>
<dbReference type="InterPro" id="IPR032474">
    <property type="entry name" value="Argonaute_N"/>
</dbReference>
<dbReference type="CDD" id="cd02846">
    <property type="entry name" value="PAZ_argonaute_like"/>
    <property type="match status" value="1"/>
</dbReference>
<evidence type="ECO:0000256" key="1">
    <source>
        <dbReference type="SAM" id="MobiDB-lite"/>
    </source>
</evidence>
<dbReference type="SUPFAM" id="SSF101690">
    <property type="entry name" value="PAZ domain"/>
    <property type="match status" value="1"/>
</dbReference>
<keyword evidence="5" id="KW-1185">Reference proteome</keyword>
<feature type="compositionally biased region" description="Low complexity" evidence="1">
    <location>
        <begin position="65"/>
        <end position="77"/>
    </location>
</feature>
<feature type="compositionally biased region" description="Polar residues" evidence="1">
    <location>
        <begin position="26"/>
        <end position="35"/>
    </location>
</feature>
<feature type="compositionally biased region" description="Polar residues" evidence="1">
    <location>
        <begin position="1"/>
        <end position="15"/>
    </location>
</feature>
<feature type="domain" description="Piwi" evidence="3">
    <location>
        <begin position="682"/>
        <end position="990"/>
    </location>
</feature>
<dbReference type="Pfam" id="PF08699">
    <property type="entry name" value="ArgoL1"/>
    <property type="match status" value="1"/>
</dbReference>
<dbReference type="Pfam" id="PF02170">
    <property type="entry name" value="PAZ"/>
    <property type="match status" value="1"/>
</dbReference>
<dbReference type="InterPro" id="IPR036397">
    <property type="entry name" value="RNaseH_sf"/>
</dbReference>
<organism evidence="4 5">
    <name type="scientific">Fibroporia radiculosa</name>
    <dbReference type="NCBI Taxonomy" id="599839"/>
    <lineage>
        <taxon>Eukaryota</taxon>
        <taxon>Fungi</taxon>
        <taxon>Dikarya</taxon>
        <taxon>Basidiomycota</taxon>
        <taxon>Agaricomycotina</taxon>
        <taxon>Agaricomycetes</taxon>
        <taxon>Polyporales</taxon>
        <taxon>Fibroporiaceae</taxon>
        <taxon>Fibroporia</taxon>
    </lineage>
</organism>
<dbReference type="InParanoid" id="J4GIV9"/>
<dbReference type="CDD" id="cd04657">
    <property type="entry name" value="Piwi_ago-like"/>
    <property type="match status" value="1"/>
</dbReference>
<dbReference type="RefSeq" id="XP_012178163.1">
    <property type="nucleotide sequence ID" value="XM_012322773.1"/>
</dbReference>
<dbReference type="InterPro" id="IPR045246">
    <property type="entry name" value="Piwi_ago-like"/>
</dbReference>
<dbReference type="Pfam" id="PF16486">
    <property type="entry name" value="ArgoN"/>
    <property type="match status" value="1"/>
</dbReference>
<dbReference type="HOGENOM" id="CLU_004544_4_1_1"/>
<dbReference type="Pfam" id="PF02171">
    <property type="entry name" value="Piwi"/>
    <property type="match status" value="1"/>
</dbReference>
<dbReference type="EMBL" id="HE796904">
    <property type="protein sequence ID" value="CCL98880.1"/>
    <property type="molecule type" value="Genomic_DNA"/>
</dbReference>
<dbReference type="InterPro" id="IPR012337">
    <property type="entry name" value="RNaseH-like_sf"/>
</dbReference>
<dbReference type="InterPro" id="IPR014811">
    <property type="entry name" value="ArgoL1"/>
</dbReference>
<dbReference type="InterPro" id="IPR003100">
    <property type="entry name" value="PAZ_dom"/>
</dbReference>
<dbReference type="PANTHER" id="PTHR22891">
    <property type="entry name" value="EUKARYOTIC TRANSLATION INITIATION FACTOR 2C"/>
    <property type="match status" value="1"/>
</dbReference>
<evidence type="ECO:0000259" key="3">
    <source>
        <dbReference type="PROSITE" id="PS50822"/>
    </source>
</evidence>
<dbReference type="Gene3D" id="3.30.420.10">
    <property type="entry name" value="Ribonuclease H-like superfamily/Ribonuclease H"/>
    <property type="match status" value="1"/>
</dbReference>
<dbReference type="AlphaFoldDB" id="J4GIV9"/>
<protein>
    <recommendedName>
        <fullName evidence="6">Piwi domain-containing protein</fullName>
    </recommendedName>
</protein>
<evidence type="ECO:0000313" key="5">
    <source>
        <dbReference type="Proteomes" id="UP000006352"/>
    </source>
</evidence>
<dbReference type="InterPro" id="IPR036085">
    <property type="entry name" value="PAZ_dom_sf"/>
</dbReference>
<feature type="domain" description="PAZ" evidence="2">
    <location>
        <begin position="395"/>
        <end position="495"/>
    </location>
</feature>
<dbReference type="GeneID" id="24093791"/>
<feature type="compositionally biased region" description="Low complexity" evidence="1">
    <location>
        <begin position="105"/>
        <end position="118"/>
    </location>
</feature>
<feature type="region of interest" description="Disordered" evidence="1">
    <location>
        <begin position="1"/>
        <end position="156"/>
    </location>
</feature>
<dbReference type="InterPro" id="IPR003165">
    <property type="entry name" value="Piwi"/>
</dbReference>
<dbReference type="OrthoDB" id="10252740at2759"/>
<dbReference type="GO" id="GO:0003723">
    <property type="term" value="F:RNA binding"/>
    <property type="evidence" value="ECO:0007669"/>
    <property type="project" value="InterPro"/>
</dbReference>
<dbReference type="SMART" id="SM01163">
    <property type="entry name" value="DUF1785"/>
    <property type="match status" value="1"/>
</dbReference>
<reference evidence="4 5" key="1">
    <citation type="journal article" date="2012" name="Appl. Environ. Microbiol.">
        <title>Short-read sequencing for genomic analysis of the brown rot fungus Fibroporia radiculosa.</title>
        <authorList>
            <person name="Tang J.D."/>
            <person name="Perkins A.D."/>
            <person name="Sonstegard T.S."/>
            <person name="Schroeder S.G."/>
            <person name="Burgess S.C."/>
            <person name="Diehl S.V."/>
        </authorList>
    </citation>
    <scope>NUCLEOTIDE SEQUENCE [LARGE SCALE GENOMIC DNA]</scope>
    <source>
        <strain evidence="4 5">TFFH 294</strain>
    </source>
</reference>
<name>J4GIV9_9APHY</name>
<dbReference type="SMART" id="SM00950">
    <property type="entry name" value="Piwi"/>
    <property type="match status" value="1"/>
</dbReference>
<dbReference type="SUPFAM" id="SSF53098">
    <property type="entry name" value="Ribonuclease H-like"/>
    <property type="match status" value="1"/>
</dbReference>